<dbReference type="PROSITE" id="PS00671">
    <property type="entry name" value="D_2_HYDROXYACID_DH_3"/>
    <property type="match status" value="1"/>
</dbReference>
<name>A0A0D9AR64_STUST</name>
<dbReference type="PANTHER" id="PTHR42789:SF1">
    <property type="entry name" value="D-ISOMER SPECIFIC 2-HYDROXYACID DEHYDROGENASE FAMILY PROTEIN (AFU_ORTHOLOGUE AFUA_6G10090)"/>
    <property type="match status" value="1"/>
</dbReference>
<reference evidence="7 8" key="1">
    <citation type="submission" date="2015-02" db="EMBL/GenBank/DDBJ databases">
        <title>Draft genome sequence of Pseudomonas stutzeri NT0128 isolated from wheat (Triticum turgidum) rhizosphere.</title>
        <authorList>
            <person name="Tovi N."/>
            <person name="Frenk S."/>
            <person name="Hadar Y."/>
            <person name="Minz D."/>
        </authorList>
    </citation>
    <scope>NUCLEOTIDE SEQUENCE [LARGE SCALE GENOMIC DNA]</scope>
    <source>
        <strain evidence="7 8">NT0128</strain>
    </source>
</reference>
<evidence type="ECO:0000256" key="4">
    <source>
        <dbReference type="RuleBase" id="RU003719"/>
    </source>
</evidence>
<dbReference type="PROSITE" id="PS00670">
    <property type="entry name" value="D_2_HYDROXYACID_DH_2"/>
    <property type="match status" value="1"/>
</dbReference>
<organism evidence="7 8">
    <name type="scientific">Stutzerimonas stutzeri</name>
    <name type="common">Pseudomonas stutzeri</name>
    <dbReference type="NCBI Taxonomy" id="316"/>
    <lineage>
        <taxon>Bacteria</taxon>
        <taxon>Pseudomonadati</taxon>
        <taxon>Pseudomonadota</taxon>
        <taxon>Gammaproteobacteria</taxon>
        <taxon>Pseudomonadales</taxon>
        <taxon>Pseudomonadaceae</taxon>
        <taxon>Stutzerimonas</taxon>
    </lineage>
</organism>
<dbReference type="GO" id="GO:0016616">
    <property type="term" value="F:oxidoreductase activity, acting on the CH-OH group of donors, NAD or NADP as acceptor"/>
    <property type="evidence" value="ECO:0007669"/>
    <property type="project" value="InterPro"/>
</dbReference>
<accession>A0A0D9AR64</accession>
<feature type="domain" description="D-isomer specific 2-hydroxyacid dehydrogenase catalytic" evidence="5">
    <location>
        <begin position="19"/>
        <end position="324"/>
    </location>
</feature>
<evidence type="ECO:0000259" key="6">
    <source>
        <dbReference type="Pfam" id="PF02826"/>
    </source>
</evidence>
<evidence type="ECO:0000313" key="7">
    <source>
        <dbReference type="EMBL" id="KJH81881.1"/>
    </source>
</evidence>
<dbReference type="FunFam" id="3.40.50.720:FF:000203">
    <property type="entry name" value="D-3-phosphoglycerate dehydrogenase (SerA)"/>
    <property type="match status" value="1"/>
</dbReference>
<evidence type="ECO:0000256" key="3">
    <source>
        <dbReference type="ARBA" id="ARBA00023027"/>
    </source>
</evidence>
<dbReference type="SUPFAM" id="SSF51735">
    <property type="entry name" value="NAD(P)-binding Rossmann-fold domains"/>
    <property type="match status" value="1"/>
</dbReference>
<evidence type="ECO:0000313" key="8">
    <source>
        <dbReference type="Proteomes" id="UP000032487"/>
    </source>
</evidence>
<proteinExistence type="inferred from homology"/>
<dbReference type="InterPro" id="IPR036291">
    <property type="entry name" value="NAD(P)-bd_dom_sf"/>
</dbReference>
<dbReference type="Pfam" id="PF02826">
    <property type="entry name" value="2-Hacid_dh_C"/>
    <property type="match status" value="1"/>
</dbReference>
<dbReference type="Proteomes" id="UP000032487">
    <property type="component" value="Unassembled WGS sequence"/>
</dbReference>
<dbReference type="AlphaFoldDB" id="A0A0D9AR64"/>
<dbReference type="EMBL" id="JYHV01000018">
    <property type="protein sequence ID" value="KJH81881.1"/>
    <property type="molecule type" value="Genomic_DNA"/>
</dbReference>
<keyword evidence="2 4" id="KW-0560">Oxidoreductase</keyword>
<dbReference type="PATRIC" id="fig|316.101.peg.4393"/>
<gene>
    <name evidence="7" type="ORF">UF78_10895</name>
</gene>
<sequence>MLSNGKSVVVTPKFFDDAAIRYLEGHGCSVTLARLPDDKADAAATEAELISVLAQADAWIVGHANVTSSLLESLPRLKVIARRGVGYEKIDLDAAAKTGKVITIATGGNEESVADRTLALMLAAAHRLRESQQQLIDGPASILLGSDLYAKTVGIVGLGRIARNVIRRLKAFDTTILVNTPRPAFVYGESMNIEYVELETLLQRSDFVSIHAPLKADTRHLINTGRLALMKENAFLINTARGGLVDDQALLSALKAGNIAGAGLDVFESELDASLAEVTKELVRRPNVVATPHSGASTHEGLQRTNMVVANCVASVLNGEMPPSKCLIAGPVNCAG</sequence>
<dbReference type="CDD" id="cd12172">
    <property type="entry name" value="PGDH_like_2"/>
    <property type="match status" value="1"/>
</dbReference>
<protein>
    <submittedName>
        <fullName evidence="7">Hydroxyacid dehydrogenase</fullName>
    </submittedName>
</protein>
<evidence type="ECO:0000256" key="1">
    <source>
        <dbReference type="ARBA" id="ARBA00005854"/>
    </source>
</evidence>
<dbReference type="InterPro" id="IPR050857">
    <property type="entry name" value="D-2-hydroxyacid_DH"/>
</dbReference>
<dbReference type="SUPFAM" id="SSF52283">
    <property type="entry name" value="Formate/glycerate dehydrogenase catalytic domain-like"/>
    <property type="match status" value="1"/>
</dbReference>
<dbReference type="OrthoDB" id="9805416at2"/>
<evidence type="ECO:0000259" key="5">
    <source>
        <dbReference type="Pfam" id="PF00389"/>
    </source>
</evidence>
<feature type="domain" description="D-isomer specific 2-hydroxyacid dehydrogenase NAD-binding" evidence="6">
    <location>
        <begin position="118"/>
        <end position="295"/>
    </location>
</feature>
<dbReference type="PANTHER" id="PTHR42789">
    <property type="entry name" value="D-ISOMER SPECIFIC 2-HYDROXYACID DEHYDROGENASE FAMILY PROTEIN (AFU_ORTHOLOGUE AFUA_6G10090)"/>
    <property type="match status" value="1"/>
</dbReference>
<dbReference type="Pfam" id="PF00389">
    <property type="entry name" value="2-Hacid_dh"/>
    <property type="match status" value="1"/>
</dbReference>
<keyword evidence="3" id="KW-0520">NAD</keyword>
<dbReference type="GO" id="GO:0051287">
    <property type="term" value="F:NAD binding"/>
    <property type="evidence" value="ECO:0007669"/>
    <property type="project" value="InterPro"/>
</dbReference>
<comment type="caution">
    <text evidence="7">The sequence shown here is derived from an EMBL/GenBank/DDBJ whole genome shotgun (WGS) entry which is preliminary data.</text>
</comment>
<dbReference type="RefSeq" id="WP_045162243.1">
    <property type="nucleotide sequence ID" value="NZ_JYHV01000018.1"/>
</dbReference>
<comment type="similarity">
    <text evidence="1 4">Belongs to the D-isomer specific 2-hydroxyacid dehydrogenase family.</text>
</comment>
<evidence type="ECO:0000256" key="2">
    <source>
        <dbReference type="ARBA" id="ARBA00023002"/>
    </source>
</evidence>
<dbReference type="InterPro" id="IPR006139">
    <property type="entry name" value="D-isomer_2_OHA_DH_cat_dom"/>
</dbReference>
<dbReference type="InterPro" id="IPR006140">
    <property type="entry name" value="D-isomer_DH_NAD-bd"/>
</dbReference>
<dbReference type="InterPro" id="IPR029753">
    <property type="entry name" value="D-isomer_DH_CS"/>
</dbReference>
<dbReference type="Gene3D" id="3.40.50.720">
    <property type="entry name" value="NAD(P)-binding Rossmann-like Domain"/>
    <property type="match status" value="2"/>
</dbReference>